<evidence type="ECO:0000313" key="3">
    <source>
        <dbReference type="Proteomes" id="UP000799424"/>
    </source>
</evidence>
<accession>A0A6A7A339</accession>
<dbReference type="EMBL" id="MU006224">
    <property type="protein sequence ID" value="KAF2827526.1"/>
    <property type="molecule type" value="Genomic_DNA"/>
</dbReference>
<dbReference type="AlphaFoldDB" id="A0A6A7A339"/>
<sequence>MSIYDTRLRGRNFRLLNLLPGDETSPLRCDLFESSLDRPVAYEALSYVWGDISATEPIFCGGRTLSITASLAEALRSLRSKHSRRVLWADGICINQRDLEERSHQVQLMGRVYANAGRVIAWLGPDHDDIG</sequence>
<protein>
    <submittedName>
        <fullName evidence="2">HET-domain-containing protein</fullName>
    </submittedName>
</protein>
<evidence type="ECO:0000313" key="2">
    <source>
        <dbReference type="EMBL" id="KAF2827526.1"/>
    </source>
</evidence>
<evidence type="ECO:0000259" key="1">
    <source>
        <dbReference type="Pfam" id="PF06985"/>
    </source>
</evidence>
<dbReference type="Pfam" id="PF06985">
    <property type="entry name" value="HET"/>
    <property type="match status" value="1"/>
</dbReference>
<proteinExistence type="predicted"/>
<feature type="non-terminal residue" evidence="2">
    <location>
        <position position="131"/>
    </location>
</feature>
<dbReference type="OrthoDB" id="3553147at2759"/>
<dbReference type="InterPro" id="IPR010730">
    <property type="entry name" value="HET"/>
</dbReference>
<keyword evidence="3" id="KW-1185">Reference proteome</keyword>
<dbReference type="InterPro" id="IPR052895">
    <property type="entry name" value="HetReg/Transcr_Mod"/>
</dbReference>
<gene>
    <name evidence="2" type="ORF">CC86DRAFT_290075</name>
</gene>
<feature type="domain" description="Heterokaryon incompatibility" evidence="1">
    <location>
        <begin position="42"/>
        <end position="129"/>
    </location>
</feature>
<dbReference type="PANTHER" id="PTHR24148:SF64">
    <property type="entry name" value="HETEROKARYON INCOMPATIBILITY DOMAIN-CONTAINING PROTEIN"/>
    <property type="match status" value="1"/>
</dbReference>
<name>A0A6A7A339_9PLEO</name>
<organism evidence="2 3">
    <name type="scientific">Ophiobolus disseminans</name>
    <dbReference type="NCBI Taxonomy" id="1469910"/>
    <lineage>
        <taxon>Eukaryota</taxon>
        <taxon>Fungi</taxon>
        <taxon>Dikarya</taxon>
        <taxon>Ascomycota</taxon>
        <taxon>Pezizomycotina</taxon>
        <taxon>Dothideomycetes</taxon>
        <taxon>Pleosporomycetidae</taxon>
        <taxon>Pleosporales</taxon>
        <taxon>Pleosporineae</taxon>
        <taxon>Phaeosphaeriaceae</taxon>
        <taxon>Ophiobolus</taxon>
    </lineage>
</organism>
<dbReference type="PANTHER" id="PTHR24148">
    <property type="entry name" value="ANKYRIN REPEAT DOMAIN-CONTAINING PROTEIN 39 HOMOLOG-RELATED"/>
    <property type="match status" value="1"/>
</dbReference>
<reference evidence="2" key="1">
    <citation type="journal article" date="2020" name="Stud. Mycol.">
        <title>101 Dothideomycetes genomes: a test case for predicting lifestyles and emergence of pathogens.</title>
        <authorList>
            <person name="Haridas S."/>
            <person name="Albert R."/>
            <person name="Binder M."/>
            <person name="Bloem J."/>
            <person name="Labutti K."/>
            <person name="Salamov A."/>
            <person name="Andreopoulos B."/>
            <person name="Baker S."/>
            <person name="Barry K."/>
            <person name="Bills G."/>
            <person name="Bluhm B."/>
            <person name="Cannon C."/>
            <person name="Castanera R."/>
            <person name="Culley D."/>
            <person name="Daum C."/>
            <person name="Ezra D."/>
            <person name="Gonzalez J."/>
            <person name="Henrissat B."/>
            <person name="Kuo A."/>
            <person name="Liang C."/>
            <person name="Lipzen A."/>
            <person name="Lutzoni F."/>
            <person name="Magnuson J."/>
            <person name="Mondo S."/>
            <person name="Nolan M."/>
            <person name="Ohm R."/>
            <person name="Pangilinan J."/>
            <person name="Park H.-J."/>
            <person name="Ramirez L."/>
            <person name="Alfaro M."/>
            <person name="Sun H."/>
            <person name="Tritt A."/>
            <person name="Yoshinaga Y."/>
            <person name="Zwiers L.-H."/>
            <person name="Turgeon B."/>
            <person name="Goodwin S."/>
            <person name="Spatafora J."/>
            <person name="Crous P."/>
            <person name="Grigoriev I."/>
        </authorList>
    </citation>
    <scope>NUCLEOTIDE SEQUENCE</scope>
    <source>
        <strain evidence="2">CBS 113818</strain>
    </source>
</reference>
<dbReference type="Proteomes" id="UP000799424">
    <property type="component" value="Unassembled WGS sequence"/>
</dbReference>